<organism evidence="1 2">
    <name type="scientific">Amycolatopsis australiensis</name>
    <dbReference type="NCBI Taxonomy" id="546364"/>
    <lineage>
        <taxon>Bacteria</taxon>
        <taxon>Bacillati</taxon>
        <taxon>Actinomycetota</taxon>
        <taxon>Actinomycetes</taxon>
        <taxon>Pseudonocardiales</taxon>
        <taxon>Pseudonocardiaceae</taxon>
        <taxon>Amycolatopsis</taxon>
    </lineage>
</organism>
<proteinExistence type="predicted"/>
<protein>
    <submittedName>
        <fullName evidence="1">Uncharacterized protein</fullName>
    </submittedName>
</protein>
<evidence type="ECO:0000313" key="2">
    <source>
        <dbReference type="Proteomes" id="UP000182740"/>
    </source>
</evidence>
<keyword evidence="2" id="KW-1185">Reference proteome</keyword>
<sequence>MPGCWLFVQGTWYPPGQWARVYGLSPVVYLTNIDC</sequence>
<dbReference type="EMBL" id="FPJG01000006">
    <property type="protein sequence ID" value="SFW75052.1"/>
    <property type="molecule type" value="Genomic_DNA"/>
</dbReference>
<dbReference type="Proteomes" id="UP000182740">
    <property type="component" value="Unassembled WGS sequence"/>
</dbReference>
<reference evidence="2" key="1">
    <citation type="submission" date="2016-11" db="EMBL/GenBank/DDBJ databases">
        <authorList>
            <person name="Varghese N."/>
            <person name="Submissions S."/>
        </authorList>
    </citation>
    <scope>NUCLEOTIDE SEQUENCE [LARGE SCALE GENOMIC DNA]</scope>
    <source>
        <strain evidence="2">DSM 44671</strain>
    </source>
</reference>
<name>A0A1K1RTD7_9PSEU</name>
<dbReference type="AlphaFoldDB" id="A0A1K1RTD7"/>
<accession>A0A1K1RTD7</accession>
<gene>
    <name evidence="1" type="ORF">SAMN04489730_3878</name>
</gene>
<evidence type="ECO:0000313" key="1">
    <source>
        <dbReference type="EMBL" id="SFW75052.1"/>
    </source>
</evidence>